<gene>
    <name evidence="2" type="ORF">HPA02_32160</name>
</gene>
<comment type="caution">
    <text evidence="2">The sequence shown here is derived from an EMBL/GenBank/DDBJ whole genome shotgun (WGS) entry which is preliminary data.</text>
</comment>
<dbReference type="EMBL" id="BJUK01000056">
    <property type="protein sequence ID" value="GEK48933.1"/>
    <property type="molecule type" value="Genomic_DNA"/>
</dbReference>
<proteinExistence type="predicted"/>
<feature type="region of interest" description="Disordered" evidence="1">
    <location>
        <begin position="38"/>
        <end position="64"/>
    </location>
</feature>
<evidence type="ECO:0000313" key="2">
    <source>
        <dbReference type="EMBL" id="GEK48933.1"/>
    </source>
</evidence>
<sequence>MWRCGSSRAEAIGIGAPRGPDAFLASLSKPRPCRYNARKLSARSPGGWHGRHGQERLHESDPSA</sequence>
<evidence type="ECO:0000256" key="1">
    <source>
        <dbReference type="SAM" id="MobiDB-lite"/>
    </source>
</evidence>
<reference evidence="2 3" key="1">
    <citation type="submission" date="2019-07" db="EMBL/GenBank/DDBJ databases">
        <title>Whole genome shotgun sequence of Halomonas pacifica NBRC 102220.</title>
        <authorList>
            <person name="Hosoyama A."/>
            <person name="Uohara A."/>
            <person name="Ohji S."/>
            <person name="Ichikawa N."/>
        </authorList>
    </citation>
    <scope>NUCLEOTIDE SEQUENCE [LARGE SCALE GENOMIC DNA]</scope>
    <source>
        <strain evidence="2 3">NBRC 102220</strain>
    </source>
</reference>
<feature type="region of interest" description="Disordered" evidence="1">
    <location>
        <begin position="1"/>
        <end position="20"/>
    </location>
</feature>
<protein>
    <submittedName>
        <fullName evidence="2">Uncharacterized protein</fullName>
    </submittedName>
</protein>
<keyword evidence="3" id="KW-1185">Reference proteome</keyword>
<accession>A0A510XC19</accession>
<evidence type="ECO:0000313" key="3">
    <source>
        <dbReference type="Proteomes" id="UP000321275"/>
    </source>
</evidence>
<dbReference type="AlphaFoldDB" id="A0A510XC19"/>
<organism evidence="2 3">
    <name type="scientific">Bisbaumannia pacifica</name>
    <dbReference type="NCBI Taxonomy" id="77098"/>
    <lineage>
        <taxon>Bacteria</taxon>
        <taxon>Pseudomonadati</taxon>
        <taxon>Pseudomonadota</taxon>
        <taxon>Gammaproteobacteria</taxon>
        <taxon>Oceanospirillales</taxon>
        <taxon>Halomonadaceae</taxon>
        <taxon>Bisbaumannia</taxon>
    </lineage>
</organism>
<feature type="compositionally biased region" description="Basic and acidic residues" evidence="1">
    <location>
        <begin position="52"/>
        <end position="64"/>
    </location>
</feature>
<dbReference type="Proteomes" id="UP000321275">
    <property type="component" value="Unassembled WGS sequence"/>
</dbReference>
<name>A0A510XC19_9GAMM</name>